<dbReference type="SUPFAM" id="SSF54211">
    <property type="entry name" value="Ribosomal protein S5 domain 2-like"/>
    <property type="match status" value="2"/>
</dbReference>
<dbReference type="PROSITE" id="PS00954">
    <property type="entry name" value="IGP_DEHYDRATASE_1"/>
    <property type="match status" value="1"/>
</dbReference>
<dbReference type="GO" id="GO:0004424">
    <property type="term" value="F:imidazoleglycerol-phosphate dehydratase activity"/>
    <property type="evidence" value="ECO:0007669"/>
    <property type="project" value="InterPro"/>
</dbReference>
<keyword evidence="3" id="KW-0368">Histidine biosynthesis</keyword>
<dbReference type="Proteomes" id="UP000824141">
    <property type="component" value="Unassembled WGS sequence"/>
</dbReference>
<dbReference type="Gene3D" id="3.30.230.40">
    <property type="entry name" value="Imidazole glycerol phosphate dehydratase, domain 1"/>
    <property type="match status" value="2"/>
</dbReference>
<proteinExistence type="predicted"/>
<dbReference type="InterPro" id="IPR020565">
    <property type="entry name" value="ImidazoleglycerP_deHydtase_CS"/>
</dbReference>
<dbReference type="GO" id="GO:0000105">
    <property type="term" value="P:L-histidine biosynthetic process"/>
    <property type="evidence" value="ECO:0007669"/>
    <property type="project" value="UniProtKB-KW"/>
</dbReference>
<dbReference type="InterPro" id="IPR020568">
    <property type="entry name" value="Ribosomal_Su5_D2-typ_SF"/>
</dbReference>
<dbReference type="InterPro" id="IPR000807">
    <property type="entry name" value="ImidazoleglycerolP_deHydtase"/>
</dbReference>
<dbReference type="AlphaFoldDB" id="A0A9D1FS14"/>
<dbReference type="InterPro" id="IPR038494">
    <property type="entry name" value="IGPD_sf"/>
</dbReference>
<protein>
    <submittedName>
        <fullName evidence="5">Imidazoleglycerol-phosphate dehydratase</fullName>
    </submittedName>
</protein>
<evidence type="ECO:0000313" key="5">
    <source>
        <dbReference type="EMBL" id="HIS78976.1"/>
    </source>
</evidence>
<dbReference type="Pfam" id="PF00475">
    <property type="entry name" value="IGPD"/>
    <property type="match status" value="1"/>
</dbReference>
<evidence type="ECO:0000256" key="1">
    <source>
        <dbReference type="ARBA" id="ARBA00005047"/>
    </source>
</evidence>
<sequence length="112" mass="11710">MRQAAAERTTKETDVSVQLCLDGGDVSISTGIGFFDHMLNAFAVHGGFGLTVRVKGDLEVDGHHTVEDTGIVLGQALAKALGDKSGIARFGSFFVPMDESLAFAAVDVSGRP</sequence>
<evidence type="ECO:0000256" key="4">
    <source>
        <dbReference type="ARBA" id="ARBA00023239"/>
    </source>
</evidence>
<dbReference type="PANTHER" id="PTHR23133">
    <property type="entry name" value="IMIDAZOLEGLYCEROL-PHOSPHATE DEHYDRATASE HIS7"/>
    <property type="match status" value="1"/>
</dbReference>
<comment type="caution">
    <text evidence="5">The sequence shown here is derived from an EMBL/GenBank/DDBJ whole genome shotgun (WGS) entry which is preliminary data.</text>
</comment>
<reference evidence="5" key="2">
    <citation type="journal article" date="2021" name="PeerJ">
        <title>Extensive microbial diversity within the chicken gut microbiome revealed by metagenomics and culture.</title>
        <authorList>
            <person name="Gilroy R."/>
            <person name="Ravi A."/>
            <person name="Getino M."/>
            <person name="Pursley I."/>
            <person name="Horton D.L."/>
            <person name="Alikhan N.F."/>
            <person name="Baker D."/>
            <person name="Gharbi K."/>
            <person name="Hall N."/>
            <person name="Watson M."/>
            <person name="Adriaenssens E.M."/>
            <person name="Foster-Nyarko E."/>
            <person name="Jarju S."/>
            <person name="Secka A."/>
            <person name="Antonio M."/>
            <person name="Oren A."/>
            <person name="Chaudhuri R.R."/>
            <person name="La Ragione R."/>
            <person name="Hildebrand F."/>
            <person name="Pallen M.J."/>
        </authorList>
    </citation>
    <scope>NUCLEOTIDE SEQUENCE</scope>
    <source>
        <strain evidence="5">6086</strain>
    </source>
</reference>
<evidence type="ECO:0000313" key="6">
    <source>
        <dbReference type="Proteomes" id="UP000824141"/>
    </source>
</evidence>
<dbReference type="PANTHER" id="PTHR23133:SF2">
    <property type="entry name" value="IMIDAZOLEGLYCEROL-PHOSPHATE DEHYDRATASE"/>
    <property type="match status" value="1"/>
</dbReference>
<organism evidence="5 6">
    <name type="scientific">Candidatus Caccousia stercoris</name>
    <dbReference type="NCBI Taxonomy" id="2840723"/>
    <lineage>
        <taxon>Bacteria</taxon>
        <taxon>Bacillati</taxon>
        <taxon>Bacillota</taxon>
        <taxon>Clostridia</taxon>
        <taxon>Eubacteriales</taxon>
        <taxon>Oscillospiraceae</taxon>
        <taxon>Oscillospiraceae incertae sedis</taxon>
        <taxon>Candidatus Caccousia</taxon>
    </lineage>
</organism>
<keyword evidence="4" id="KW-0456">Lyase</keyword>
<reference evidence="5" key="1">
    <citation type="submission" date="2020-10" db="EMBL/GenBank/DDBJ databases">
        <authorList>
            <person name="Gilroy R."/>
        </authorList>
    </citation>
    <scope>NUCLEOTIDE SEQUENCE</scope>
    <source>
        <strain evidence="5">6086</strain>
    </source>
</reference>
<dbReference type="FunFam" id="3.30.230.40:FF:000003">
    <property type="entry name" value="Imidazoleglycerol-phosphate dehydratase HisB"/>
    <property type="match status" value="1"/>
</dbReference>
<keyword evidence="2" id="KW-0028">Amino-acid biosynthesis</keyword>
<gene>
    <name evidence="5" type="ORF">IAD03_06360</name>
</gene>
<name>A0A9D1FS14_9FIRM</name>
<dbReference type="EMBL" id="DVJM01000126">
    <property type="protein sequence ID" value="HIS78976.1"/>
    <property type="molecule type" value="Genomic_DNA"/>
</dbReference>
<feature type="non-terminal residue" evidence="5">
    <location>
        <position position="112"/>
    </location>
</feature>
<evidence type="ECO:0000256" key="2">
    <source>
        <dbReference type="ARBA" id="ARBA00022605"/>
    </source>
</evidence>
<accession>A0A9D1FS14</accession>
<evidence type="ECO:0000256" key="3">
    <source>
        <dbReference type="ARBA" id="ARBA00023102"/>
    </source>
</evidence>
<comment type="pathway">
    <text evidence="1">Amino-acid biosynthesis; L-histidine biosynthesis; L-histidine from 5-phospho-alpha-D-ribose 1-diphosphate: step 6/9.</text>
</comment>